<organism evidence="1 2">
    <name type="scientific">Phaeosphaeria nodorum (strain SN15 / ATCC MYA-4574 / FGSC 10173)</name>
    <name type="common">Glume blotch fungus</name>
    <name type="synonym">Parastagonospora nodorum</name>
    <dbReference type="NCBI Taxonomy" id="321614"/>
    <lineage>
        <taxon>Eukaryota</taxon>
        <taxon>Fungi</taxon>
        <taxon>Dikarya</taxon>
        <taxon>Ascomycota</taxon>
        <taxon>Pezizomycotina</taxon>
        <taxon>Dothideomycetes</taxon>
        <taxon>Pleosporomycetidae</taxon>
        <taxon>Pleosporales</taxon>
        <taxon>Pleosporineae</taxon>
        <taxon>Phaeosphaeriaceae</taxon>
        <taxon>Parastagonospora</taxon>
    </lineage>
</organism>
<evidence type="ECO:0000313" key="1">
    <source>
        <dbReference type="EMBL" id="QRC95117.1"/>
    </source>
</evidence>
<keyword evidence="2" id="KW-1185">Reference proteome</keyword>
<protein>
    <submittedName>
        <fullName evidence="1">Uncharacterized protein</fullName>
    </submittedName>
</protein>
<gene>
    <name evidence="1" type="ORF">JI435_406880</name>
</gene>
<accession>A0A7U2EY70</accession>
<dbReference type="EMBL" id="CP069027">
    <property type="protein sequence ID" value="QRC95117.1"/>
    <property type="molecule type" value="Genomic_DNA"/>
</dbReference>
<dbReference type="VEuPathDB" id="FungiDB:JI435_406880"/>
<feature type="non-terminal residue" evidence="1">
    <location>
        <position position="1"/>
    </location>
</feature>
<name>A0A7U2EY70_PHANO</name>
<dbReference type="Proteomes" id="UP000663193">
    <property type="component" value="Chromosome 5"/>
</dbReference>
<reference evidence="2" key="1">
    <citation type="journal article" date="2021" name="BMC Genomics">
        <title>Chromosome-level genome assembly and manually-curated proteome of model necrotroph Parastagonospora nodorum Sn15 reveals a genome-wide trove of candidate effector homologs, and redundancy of virulence-related functions within an accessory chromosome.</title>
        <authorList>
            <person name="Bertazzoni S."/>
            <person name="Jones D.A.B."/>
            <person name="Phan H.T."/>
            <person name="Tan K.-C."/>
            <person name="Hane J.K."/>
        </authorList>
    </citation>
    <scope>NUCLEOTIDE SEQUENCE [LARGE SCALE GENOMIC DNA]</scope>
    <source>
        <strain evidence="2">SN15 / ATCC MYA-4574 / FGSC 10173)</strain>
    </source>
</reference>
<proteinExistence type="predicted"/>
<evidence type="ECO:0000313" key="2">
    <source>
        <dbReference type="Proteomes" id="UP000663193"/>
    </source>
</evidence>
<dbReference type="AlphaFoldDB" id="A0A7U2EY70"/>
<sequence length="90" mass="10051">EGEMVGKVVVRLTWLRRNTSGGKASKADCFANISLTENPTVAAAASMAVVRYENMVEQASKPNSGFWHVNIRHERCEFCTARDNLKTHQQ</sequence>